<name>A0A381WVH4_9ZZZZ</name>
<accession>A0A381WVH4</accession>
<protein>
    <submittedName>
        <fullName evidence="1">Uncharacterized protein</fullName>
    </submittedName>
</protein>
<dbReference type="AlphaFoldDB" id="A0A381WVH4"/>
<proteinExistence type="predicted"/>
<organism evidence="1">
    <name type="scientific">marine metagenome</name>
    <dbReference type="NCBI Taxonomy" id="408172"/>
    <lineage>
        <taxon>unclassified sequences</taxon>
        <taxon>metagenomes</taxon>
        <taxon>ecological metagenomes</taxon>
    </lineage>
</organism>
<reference evidence="1" key="1">
    <citation type="submission" date="2018-05" db="EMBL/GenBank/DDBJ databases">
        <authorList>
            <person name="Lanie J.A."/>
            <person name="Ng W.-L."/>
            <person name="Kazmierczak K.M."/>
            <person name="Andrzejewski T.M."/>
            <person name="Davidsen T.M."/>
            <person name="Wayne K.J."/>
            <person name="Tettelin H."/>
            <person name="Glass J.I."/>
            <person name="Rusch D."/>
            <person name="Podicherti R."/>
            <person name="Tsui H.-C.T."/>
            <person name="Winkler M.E."/>
        </authorList>
    </citation>
    <scope>NUCLEOTIDE SEQUENCE</scope>
</reference>
<sequence length="79" mass="9026">MADTFRASKYNQMVRSCPECGDNVIPIMSPETTCTDCKIDKQYEDLNIKTNEPNVDDDYLVNTTIAEGGKTKKLRKKQY</sequence>
<dbReference type="EMBL" id="UINC01012869">
    <property type="protein sequence ID" value="SVA55943.1"/>
    <property type="molecule type" value="Genomic_DNA"/>
</dbReference>
<evidence type="ECO:0000313" key="1">
    <source>
        <dbReference type="EMBL" id="SVA55943.1"/>
    </source>
</evidence>
<gene>
    <name evidence="1" type="ORF">METZ01_LOCUS108797</name>
</gene>